<dbReference type="Pfam" id="PF03720">
    <property type="entry name" value="UDPG_MGDP_dh_C"/>
    <property type="match status" value="1"/>
</dbReference>
<dbReference type="SUPFAM" id="SSF48179">
    <property type="entry name" value="6-phosphogluconate dehydrogenase C-terminal domain-like"/>
    <property type="match status" value="1"/>
</dbReference>
<name>A0ABT7E856_9FIRM</name>
<dbReference type="InterPro" id="IPR014027">
    <property type="entry name" value="UDP-Glc/GDP-Man_DH_C"/>
</dbReference>
<dbReference type="InterPro" id="IPR036291">
    <property type="entry name" value="NAD(P)-bd_dom_sf"/>
</dbReference>
<evidence type="ECO:0000313" key="7">
    <source>
        <dbReference type="Proteomes" id="UP001301012"/>
    </source>
</evidence>
<dbReference type="InterPro" id="IPR017476">
    <property type="entry name" value="UDP-Glc/GDP-Man"/>
</dbReference>
<keyword evidence="7" id="KW-1185">Reference proteome</keyword>
<accession>A0ABT7E856</accession>
<dbReference type="NCBIfam" id="TIGR03026">
    <property type="entry name" value="NDP-sugDHase"/>
    <property type="match status" value="1"/>
</dbReference>
<organism evidence="6 7">
    <name type="scientific">Romboutsia sedimentorum</name>
    <dbReference type="NCBI Taxonomy" id="1368474"/>
    <lineage>
        <taxon>Bacteria</taxon>
        <taxon>Bacillati</taxon>
        <taxon>Bacillota</taxon>
        <taxon>Clostridia</taxon>
        <taxon>Peptostreptococcales</taxon>
        <taxon>Peptostreptococcaceae</taxon>
        <taxon>Romboutsia</taxon>
    </lineage>
</organism>
<evidence type="ECO:0000256" key="2">
    <source>
        <dbReference type="ARBA" id="ARBA00023002"/>
    </source>
</evidence>
<proteinExistence type="inferred from homology"/>
<dbReference type="InterPro" id="IPR001732">
    <property type="entry name" value="UDP-Glc/GDP-Man_DH_N"/>
</dbReference>
<keyword evidence="2" id="KW-0560">Oxidoreductase</keyword>
<comment type="caution">
    <text evidence="6">The sequence shown here is derived from an EMBL/GenBank/DDBJ whole genome shotgun (WGS) entry which is preliminary data.</text>
</comment>
<dbReference type="InterPro" id="IPR028359">
    <property type="entry name" value="UDP_ManNAc/GlcNAc_DH"/>
</dbReference>
<reference evidence="6 7" key="1">
    <citation type="submission" date="2023-05" db="EMBL/GenBank/DDBJ databases">
        <title>Rombocin, a short stable natural nisin variant, displays selective antimicrobial activity against Listeria monocytogenes and employs dual mode of action to kill target bacterial strains.</title>
        <authorList>
            <person name="Wambui J."/>
            <person name="Stephan R."/>
            <person name="Kuipers O.P."/>
        </authorList>
    </citation>
    <scope>NUCLEOTIDE SEQUENCE [LARGE SCALE GENOMIC DNA]</scope>
    <source>
        <strain evidence="6 7">RC002</strain>
    </source>
</reference>
<dbReference type="Pfam" id="PF03721">
    <property type="entry name" value="UDPG_MGDP_dh_N"/>
    <property type="match status" value="1"/>
</dbReference>
<dbReference type="SUPFAM" id="SSF52413">
    <property type="entry name" value="UDP-glucose/GDP-mannose dehydrogenase C-terminal domain"/>
    <property type="match status" value="1"/>
</dbReference>
<feature type="domain" description="UDP-glucose/GDP-mannose dehydrogenase C-terminal" evidence="5">
    <location>
        <begin position="324"/>
        <end position="443"/>
    </location>
</feature>
<dbReference type="EMBL" id="JASKYM010000001">
    <property type="protein sequence ID" value="MDK2562253.1"/>
    <property type="molecule type" value="Genomic_DNA"/>
</dbReference>
<dbReference type="InterPro" id="IPR014026">
    <property type="entry name" value="UDP-Glc/GDP-Man_DH_dimer"/>
</dbReference>
<dbReference type="RefSeq" id="WP_284131234.1">
    <property type="nucleotide sequence ID" value="NZ_JASKYM010000001.1"/>
</dbReference>
<evidence type="ECO:0000259" key="5">
    <source>
        <dbReference type="SMART" id="SM00984"/>
    </source>
</evidence>
<evidence type="ECO:0000256" key="4">
    <source>
        <dbReference type="PIRNR" id="PIRNR000124"/>
    </source>
</evidence>
<keyword evidence="3" id="KW-0520">NAD</keyword>
<dbReference type="PIRSF" id="PIRSF000124">
    <property type="entry name" value="UDPglc_GDPman_dh"/>
    <property type="match status" value="1"/>
</dbReference>
<dbReference type="PIRSF" id="PIRSF500136">
    <property type="entry name" value="UDP_ManNAc_DH"/>
    <property type="match status" value="1"/>
</dbReference>
<dbReference type="InterPro" id="IPR008927">
    <property type="entry name" value="6-PGluconate_DH-like_C_sf"/>
</dbReference>
<evidence type="ECO:0000256" key="1">
    <source>
        <dbReference type="ARBA" id="ARBA00006601"/>
    </source>
</evidence>
<dbReference type="SUPFAM" id="SSF51735">
    <property type="entry name" value="NAD(P)-binding Rossmann-fold domains"/>
    <property type="match status" value="1"/>
</dbReference>
<dbReference type="Pfam" id="PF00984">
    <property type="entry name" value="UDPG_MGDP_dh"/>
    <property type="match status" value="1"/>
</dbReference>
<evidence type="ECO:0000313" key="6">
    <source>
        <dbReference type="EMBL" id="MDK2562253.1"/>
    </source>
</evidence>
<dbReference type="SMART" id="SM00984">
    <property type="entry name" value="UDPG_MGDP_dh_C"/>
    <property type="match status" value="1"/>
</dbReference>
<dbReference type="PANTHER" id="PTHR43491">
    <property type="entry name" value="UDP-N-ACETYL-D-MANNOSAMINE DEHYDROGENASE"/>
    <property type="match status" value="1"/>
</dbReference>
<evidence type="ECO:0000256" key="3">
    <source>
        <dbReference type="ARBA" id="ARBA00023027"/>
    </source>
</evidence>
<protein>
    <submittedName>
        <fullName evidence="6">Nucleotide sugar dehydrogenase</fullName>
    </submittedName>
</protein>
<dbReference type="Gene3D" id="3.40.50.720">
    <property type="entry name" value="NAD(P)-binding Rossmann-like Domain"/>
    <property type="match status" value="2"/>
</dbReference>
<dbReference type="InterPro" id="IPR036220">
    <property type="entry name" value="UDP-Glc/GDP-Man_DH_C_sf"/>
</dbReference>
<comment type="similarity">
    <text evidence="1 4">Belongs to the UDP-glucose/GDP-mannose dehydrogenase family.</text>
</comment>
<dbReference type="PANTHER" id="PTHR43491:SF2">
    <property type="entry name" value="UDP-N-ACETYL-D-MANNOSAMINE DEHYDROGENASE"/>
    <property type="match status" value="1"/>
</dbReference>
<dbReference type="Proteomes" id="UP001301012">
    <property type="component" value="Unassembled WGS sequence"/>
</dbReference>
<gene>
    <name evidence="6" type="ORF">QOZ84_01735</name>
</gene>
<sequence>MSLELYNKIRDKKENISIIGLGYVGMPLAISFAKKVNVIGFDVNNQKIQLYNQGIDVTNEVGNEALKQTTALMTCDETKLKEAKFHIVAVPTPTNDDKTPDLTPMISASKVLGRNLAKGSIVVYESTVYPGVTEEICIPILEEESKMKCGVDFKIGYSPERINPGDKLHRLENITKVVSGMDEETLENIARVYELVIDAGVHRAESIKVAEAAKVIENSQRDINIAFVNELSMIFNKMGIDTNAVLEAAGTKWNFLNFSPGLVGGHCIGVDPYYLTHKAEQLGYHSQVILSGRRINDGMGKYVGESTVKNLIKANEQVKGARVAILGMTFKENCPDVRNSKVIDIINELKEYGINVFVSDPIADAKDVKKEYGVELTKFEDINDMDAVIIAVGHKEYMELSLDSIKNLYEAKSLVSNNGETFSEVAINQDKLVLVDVKGIFNKKEAQSKNYLYWRL</sequence>